<evidence type="ECO:0000313" key="2">
    <source>
        <dbReference type="Proteomes" id="UP000038045"/>
    </source>
</evidence>
<feature type="transmembrane region" description="Helical" evidence="1">
    <location>
        <begin position="875"/>
        <end position="894"/>
    </location>
</feature>
<feature type="transmembrane region" description="Helical" evidence="1">
    <location>
        <begin position="914"/>
        <end position="936"/>
    </location>
</feature>
<dbReference type="PANTHER" id="PTHR13800:SF41">
    <property type="entry name" value="PROTEIN CED-11"/>
    <property type="match status" value="1"/>
</dbReference>
<name>A0A0N4Z6K2_PARTI</name>
<reference evidence="3" key="1">
    <citation type="submission" date="2017-02" db="UniProtKB">
        <authorList>
            <consortium name="WormBaseParasite"/>
        </authorList>
    </citation>
    <scope>IDENTIFICATION</scope>
</reference>
<dbReference type="STRING" id="131310.A0A0N4Z6K2"/>
<feature type="transmembrane region" description="Helical" evidence="1">
    <location>
        <begin position="841"/>
        <end position="863"/>
    </location>
</feature>
<feature type="transmembrane region" description="Helical" evidence="1">
    <location>
        <begin position="948"/>
        <end position="970"/>
    </location>
</feature>
<evidence type="ECO:0000313" key="3">
    <source>
        <dbReference type="WBParaSite" id="PTRK_0000280800.1"/>
    </source>
</evidence>
<sequence length="1482" mass="169707">MDDYIDAHHSISKRKSLNLETIAVEVEGGGYQSFIQLCPALVLKSEDQLPNAIKHIYSKLAQSAKEVDDGIPDIIFSMISTGNSLSNEFLNKLKVGLEQVINECPLWFIISGEQSDPLSLITCQSIQEKLRDADKIQEILTIIVQSTTIIHGRSSSFSNHLNEMTSSKHMIDSKFNTLYLLLATKKQEISHFRALTGVKLSKPPPAILISVPDTFNSGSVLLHQQKGNELTPTGIVIFAGGSLSSLEELEIYAEYGICCLIIQDSSELCAIIHTSWLMYHSSTFNCEQFDKWIINELHSLLSYKSYNNDDIKKAKDIIFKLLAFSSGENSNLSFATINSLSSNFSSKILEALLQCAVNFDDVQKIVLLAIKLNSIQTLESLHLDPSYIKDFNERVFYEILSNSNKTIVLSCLMDQGIFPVASPSLLFKLLDLNSNSQESLFFQQIVIKKLFRSSLKPHTFTNNFASSMNMLFQALSSSHFTNLFNIHSEAVSSSIQNISLLMILLNKPDVVVTLVSYSSHPIHLSLIISKISKTLTKQCSERFPLHYSNLLTLSETLETLACTLLDKLIEASSGDAYKCLCESVSKYGDLTLCEIALACQSNKFLSNPLSKLWIERFFNGKFSSKPVVTWLPNYLKIFGSFFSPLIISIFFEPNMNLNHDLLNDPVVSPTVGLLDADKLSIASKHSMLRPHSMHSSSSQRSSSLFTKRSALPTKKYSLDENILSTNFYYDEFETPGNPGIYFPPDVDKRYRKHSTESNASRRSQKIGSRKRNIMNKSNHSLNEMETFIDTKQDFLIKELRPLKYEEFYSAPIVKLEIRIFLDILFFILAFYTIGLPNCGNYIFKIIVGGWSLSFILENIYLLSKRKTYLLQSGNTCRYLSTILCTSVFLLVFLLEMVHYMNPKYRTRIISSYNIRFLWLILIIFHFFSTILTNLIFLRLYKLKFYQKALLGLIGLLLYFLIFLLSLQIIIYPDLSLSFSTAFKHLKSLATFQFHEIFAPSEFCKKIVMPYKELTRRPFCLFVNENRSASCPTQLPHPFLFFILFVIILPLIIYILGKISLTHYPSILFKSLLDLQTLFNIPPPFTIINIIFYGYDLILYVIDKIFHRKHKNLSKSTSCTFANHADVMYTAPSVDIDLKRKESVLINPLIQGTFHSETFNYLSNVVSKVSIKYWKSKKNPNCNAYKRLSPSTLNEKIKILLSSWTFTPINDSCVEEFVYYSEEHNIKKFKIPDKFKSWLYLLPNYHPPNYSKPKELFPADLQCFVDLPTISNLIEIGKNLKNQRINELFSLTPSFIYAPSMLNRNIRYYFSSTGIPLNPNGRTGLSGRGFHPKFGINYKAFYCLFKINPEDGRVYILFDTTINNLPNSDRYDTISRSDVFLVKILTQLNVPVRYIQIMCSKSHLMVGHVENKTAHVLTEPMPQDIDTDNAWTEADVWALNISDHYKELKDNEPYKWFLLNSTILNTSQYSRFIKYSMELLNIE</sequence>
<organism evidence="2 3">
    <name type="scientific">Parastrongyloides trichosuri</name>
    <name type="common">Possum-specific nematode worm</name>
    <dbReference type="NCBI Taxonomy" id="131310"/>
    <lineage>
        <taxon>Eukaryota</taxon>
        <taxon>Metazoa</taxon>
        <taxon>Ecdysozoa</taxon>
        <taxon>Nematoda</taxon>
        <taxon>Chromadorea</taxon>
        <taxon>Rhabditida</taxon>
        <taxon>Tylenchina</taxon>
        <taxon>Panagrolaimomorpha</taxon>
        <taxon>Strongyloidoidea</taxon>
        <taxon>Strongyloididae</taxon>
        <taxon>Parastrongyloides</taxon>
    </lineage>
</organism>
<dbReference type="PANTHER" id="PTHR13800">
    <property type="entry name" value="TRANSIENT RECEPTOR POTENTIAL CATION CHANNEL, SUBFAMILY M, MEMBER 6"/>
    <property type="match status" value="1"/>
</dbReference>
<dbReference type="WBParaSite" id="PTRK_0000280800.1">
    <property type="protein sequence ID" value="PTRK_0000280800.1"/>
    <property type="gene ID" value="PTRK_0000280800"/>
</dbReference>
<dbReference type="GO" id="GO:0005886">
    <property type="term" value="C:plasma membrane"/>
    <property type="evidence" value="ECO:0007669"/>
    <property type="project" value="TreeGrafter"/>
</dbReference>
<dbReference type="GO" id="GO:0005261">
    <property type="term" value="F:monoatomic cation channel activity"/>
    <property type="evidence" value="ECO:0007669"/>
    <property type="project" value="TreeGrafter"/>
</dbReference>
<dbReference type="Pfam" id="PF25969">
    <property type="entry name" value="NUDT9_N"/>
    <property type="match status" value="1"/>
</dbReference>
<dbReference type="InterPro" id="IPR050927">
    <property type="entry name" value="TRPM"/>
</dbReference>
<dbReference type="GO" id="GO:0030001">
    <property type="term" value="P:metal ion transport"/>
    <property type="evidence" value="ECO:0007669"/>
    <property type="project" value="TreeGrafter"/>
</dbReference>
<feature type="transmembrane region" description="Helical" evidence="1">
    <location>
        <begin position="1077"/>
        <end position="1101"/>
    </location>
</feature>
<protein>
    <submittedName>
        <fullName evidence="3">LSDAT_euk domain-containing protein</fullName>
    </submittedName>
</protein>
<keyword evidence="2" id="KW-1185">Reference proteome</keyword>
<keyword evidence="1" id="KW-1133">Transmembrane helix</keyword>
<evidence type="ECO:0000256" key="1">
    <source>
        <dbReference type="SAM" id="Phobius"/>
    </source>
</evidence>
<dbReference type="Proteomes" id="UP000038045">
    <property type="component" value="Unplaced"/>
</dbReference>
<keyword evidence="1" id="KW-0472">Membrane</keyword>
<accession>A0A0N4Z6K2</accession>
<proteinExistence type="predicted"/>
<keyword evidence="1" id="KW-0812">Transmembrane</keyword>
<feature type="transmembrane region" description="Helical" evidence="1">
    <location>
        <begin position="1038"/>
        <end position="1056"/>
    </location>
</feature>